<dbReference type="InterPro" id="IPR005917">
    <property type="entry name" value="Pmev_kinase_bact"/>
</dbReference>
<evidence type="ECO:0000256" key="4">
    <source>
        <dbReference type="ARBA" id="ARBA00022741"/>
    </source>
</evidence>
<dbReference type="Proteomes" id="UP001595989">
    <property type="component" value="Unassembled WGS sequence"/>
</dbReference>
<dbReference type="EMBL" id="JBHSFU010000009">
    <property type="protein sequence ID" value="MFC4559615.1"/>
    <property type="molecule type" value="Genomic_DNA"/>
</dbReference>
<comment type="pathway">
    <text evidence="1">Isoprenoid biosynthesis; isopentenyl diphosphate biosynthesis via mevalonate pathway; isopentenyl diphosphate from (R)-mevalonate: step 2/3.</text>
</comment>
<gene>
    <name evidence="9" type="ORF">ACFO3D_15560</name>
</gene>
<dbReference type="InterPro" id="IPR013750">
    <property type="entry name" value="GHMP_kinase_C_dom"/>
</dbReference>
<evidence type="ECO:0000256" key="1">
    <source>
        <dbReference type="ARBA" id="ARBA00005017"/>
    </source>
</evidence>
<protein>
    <recommendedName>
        <fullName evidence="2">phosphomevalonate kinase</fullName>
        <ecNumber evidence="2">2.7.4.2</ecNumber>
    </recommendedName>
</protein>
<reference evidence="10" key="1">
    <citation type="journal article" date="2019" name="Int. J. Syst. Evol. Microbiol.">
        <title>The Global Catalogue of Microorganisms (GCM) 10K type strain sequencing project: providing services to taxonomists for standard genome sequencing and annotation.</title>
        <authorList>
            <consortium name="The Broad Institute Genomics Platform"/>
            <consortium name="The Broad Institute Genome Sequencing Center for Infectious Disease"/>
            <person name="Wu L."/>
            <person name="Ma J."/>
        </authorList>
    </citation>
    <scope>NUCLEOTIDE SEQUENCE [LARGE SCALE GENOMIC DNA]</scope>
    <source>
        <strain evidence="10">CGMCC 4.7426</strain>
    </source>
</reference>
<name>A0ABV9DL86_9BACI</name>
<feature type="domain" description="GHMP kinase C-terminal" evidence="8">
    <location>
        <begin position="285"/>
        <end position="351"/>
    </location>
</feature>
<evidence type="ECO:0000256" key="2">
    <source>
        <dbReference type="ARBA" id="ARBA00012958"/>
    </source>
</evidence>
<dbReference type="SUPFAM" id="SSF54211">
    <property type="entry name" value="Ribosomal protein S5 domain 2-like"/>
    <property type="match status" value="1"/>
</dbReference>
<dbReference type="NCBIfam" id="TIGR01220">
    <property type="entry name" value="Pmev_kin_Gr_pos"/>
    <property type="match status" value="1"/>
</dbReference>
<keyword evidence="10" id="KW-1185">Reference proteome</keyword>
<proteinExistence type="predicted"/>
<dbReference type="InterPro" id="IPR020568">
    <property type="entry name" value="Ribosomal_Su5_D2-typ_SF"/>
</dbReference>
<organism evidence="9 10">
    <name type="scientific">Virgibacillus kekensis</name>
    <dbReference type="NCBI Taxonomy" id="202261"/>
    <lineage>
        <taxon>Bacteria</taxon>
        <taxon>Bacillati</taxon>
        <taxon>Bacillota</taxon>
        <taxon>Bacilli</taxon>
        <taxon>Bacillales</taxon>
        <taxon>Bacillaceae</taxon>
        <taxon>Virgibacillus</taxon>
    </lineage>
</organism>
<dbReference type="Pfam" id="PF00288">
    <property type="entry name" value="GHMP_kinases_N"/>
    <property type="match status" value="1"/>
</dbReference>
<evidence type="ECO:0000259" key="7">
    <source>
        <dbReference type="Pfam" id="PF00288"/>
    </source>
</evidence>
<evidence type="ECO:0000256" key="6">
    <source>
        <dbReference type="ARBA" id="ARBA00022840"/>
    </source>
</evidence>
<dbReference type="EC" id="2.7.4.2" evidence="2"/>
<evidence type="ECO:0000313" key="10">
    <source>
        <dbReference type="Proteomes" id="UP001595989"/>
    </source>
</evidence>
<keyword evidence="3 9" id="KW-0808">Transferase</keyword>
<keyword evidence="6" id="KW-0067">ATP-binding</keyword>
<evidence type="ECO:0000259" key="8">
    <source>
        <dbReference type="Pfam" id="PF08544"/>
    </source>
</evidence>
<dbReference type="SUPFAM" id="SSF55060">
    <property type="entry name" value="GHMP Kinase, C-terminal domain"/>
    <property type="match status" value="1"/>
</dbReference>
<dbReference type="PANTHER" id="PTHR31814:SF2">
    <property type="entry name" value="PHOSPHOMEVALONATE KINASE"/>
    <property type="match status" value="1"/>
</dbReference>
<dbReference type="Gene3D" id="3.30.230.10">
    <property type="match status" value="1"/>
</dbReference>
<keyword evidence="5 9" id="KW-0418">Kinase</keyword>
<keyword evidence="4" id="KW-0547">Nucleotide-binding</keyword>
<dbReference type="PANTHER" id="PTHR31814">
    <property type="match status" value="1"/>
</dbReference>
<dbReference type="InterPro" id="IPR036554">
    <property type="entry name" value="GHMP_kinase_C_sf"/>
</dbReference>
<comment type="caution">
    <text evidence="9">The sequence shown here is derived from an EMBL/GenBank/DDBJ whole genome shotgun (WGS) entry which is preliminary data.</text>
</comment>
<dbReference type="RefSeq" id="WP_390298119.1">
    <property type="nucleotide sequence ID" value="NZ_JBHSFU010000009.1"/>
</dbReference>
<sequence>MTNTSMTVRVPGKLMIAGEFAVLEPYQESVVMAVDRYVYAKLEDSNKNYLSLKAFHLNNLEWSYDGEEVVIKTEDARTTFVRNAMSTVLAYLNEKGHSPNNFHLSIRSELDDVESGRKYGLGSSAAVVTAVVSAILKRFLPEEASSNLIFKLAAISHVKTQGSGSGADVAASSYGGFLRYSSFQADWLLQEYKRSETVSELLVGDWPYLSLEPITLPEDVIMCIGWTGNPASTSELIGNIKKLKLDNEALYKKFMVDSKDAVRKFLEGTSDYNVPRMLDGIKQNRRAITKLGQDAGTNLETPLLKKLSDLGEQYGGAGKLSGAGGGDCGIAFMPSREQADKLMEAWEQVGIKPLHITTAELGAMEYNKQDD</sequence>
<accession>A0ABV9DL86</accession>
<evidence type="ECO:0000256" key="3">
    <source>
        <dbReference type="ARBA" id="ARBA00022679"/>
    </source>
</evidence>
<dbReference type="InterPro" id="IPR006204">
    <property type="entry name" value="GHMP_kinase_N_dom"/>
</dbReference>
<dbReference type="GO" id="GO:0004631">
    <property type="term" value="F:phosphomevalonate kinase activity"/>
    <property type="evidence" value="ECO:0007669"/>
    <property type="project" value="UniProtKB-EC"/>
</dbReference>
<evidence type="ECO:0000256" key="5">
    <source>
        <dbReference type="ARBA" id="ARBA00022777"/>
    </source>
</evidence>
<dbReference type="Pfam" id="PF08544">
    <property type="entry name" value="GHMP_kinases_C"/>
    <property type="match status" value="1"/>
</dbReference>
<feature type="domain" description="GHMP kinase N-terminal" evidence="7">
    <location>
        <begin position="88"/>
        <end position="176"/>
    </location>
</feature>
<dbReference type="InterPro" id="IPR035102">
    <property type="entry name" value="Phosphomevalonate_kinase"/>
</dbReference>
<dbReference type="PRINTS" id="PR00959">
    <property type="entry name" value="MEVGALKINASE"/>
</dbReference>
<evidence type="ECO:0000313" key="9">
    <source>
        <dbReference type="EMBL" id="MFC4559615.1"/>
    </source>
</evidence>
<dbReference type="InterPro" id="IPR014721">
    <property type="entry name" value="Ribsml_uS5_D2-typ_fold_subgr"/>
</dbReference>
<dbReference type="Gene3D" id="3.30.70.890">
    <property type="entry name" value="GHMP kinase, C-terminal domain"/>
    <property type="match status" value="1"/>
</dbReference>